<evidence type="ECO:0000256" key="6">
    <source>
        <dbReference type="SAM" id="Phobius"/>
    </source>
</evidence>
<feature type="transmembrane region" description="Helical" evidence="6">
    <location>
        <begin position="33"/>
        <end position="51"/>
    </location>
</feature>
<dbReference type="Proteomes" id="UP000219573">
    <property type="component" value="Unassembled WGS sequence"/>
</dbReference>
<dbReference type="RefSeq" id="WP_097018499.1">
    <property type="nucleotide sequence ID" value="NZ_OBDZ01000019.1"/>
</dbReference>
<feature type="transmembrane region" description="Helical" evidence="6">
    <location>
        <begin position="131"/>
        <end position="154"/>
    </location>
</feature>
<sequence length="232" mass="25108">MIRELFTWVTNSLTASASIALLAAFIWGMLSVLLSPCHLSSIPLIVGYINGQEKLSTKRAFKLSLLFTLGMIISLFIIGVVTALLGRLIGDLGSWGNYLVAGVFFIMGLNFLEIISFDWDDNSSKVVKSKGYLGALLLGLVLGVALGPCTFAYLAPALGVVFNLSTSNLVYAIFLMGSYLVGYALVIVVAGTLVEWVQSYLDWVGESKFSRIVKRVCGVLLLLGVIYLIYTA</sequence>
<comment type="subcellular location">
    <subcellularLocation>
        <location evidence="1">Membrane</location>
        <topology evidence="1">Multi-pass membrane protein</topology>
    </subcellularLocation>
</comment>
<feature type="transmembrane region" description="Helical" evidence="6">
    <location>
        <begin position="98"/>
        <end position="119"/>
    </location>
</feature>
<feature type="transmembrane region" description="Helical" evidence="6">
    <location>
        <begin position="212"/>
        <end position="230"/>
    </location>
</feature>
<dbReference type="GO" id="GO:0017004">
    <property type="term" value="P:cytochrome complex assembly"/>
    <property type="evidence" value="ECO:0007669"/>
    <property type="project" value="InterPro"/>
</dbReference>
<keyword evidence="5 6" id="KW-0472">Membrane</keyword>
<keyword evidence="9" id="KW-1185">Reference proteome</keyword>
<name>A0A285HHE8_9FIRM</name>
<keyword evidence="3 6" id="KW-0812">Transmembrane</keyword>
<evidence type="ECO:0000256" key="1">
    <source>
        <dbReference type="ARBA" id="ARBA00004141"/>
    </source>
</evidence>
<keyword evidence="4 6" id="KW-1133">Transmembrane helix</keyword>
<evidence type="ECO:0000259" key="7">
    <source>
        <dbReference type="Pfam" id="PF02683"/>
    </source>
</evidence>
<dbReference type="AlphaFoldDB" id="A0A285HHE8"/>
<protein>
    <submittedName>
        <fullName evidence="8">Cytochrome c-type biogenesis protein</fullName>
    </submittedName>
</protein>
<feature type="transmembrane region" description="Helical" evidence="6">
    <location>
        <begin position="63"/>
        <end position="86"/>
    </location>
</feature>
<evidence type="ECO:0000313" key="8">
    <source>
        <dbReference type="EMBL" id="SNY35159.1"/>
    </source>
</evidence>
<dbReference type="InterPro" id="IPR003834">
    <property type="entry name" value="Cyt_c_assmbl_TM_dom"/>
</dbReference>
<comment type="similarity">
    <text evidence="2">Belongs to the DsbD family.</text>
</comment>
<feature type="domain" description="Cytochrome C biogenesis protein transmembrane" evidence="7">
    <location>
        <begin position="20"/>
        <end position="229"/>
    </location>
</feature>
<reference evidence="9" key="1">
    <citation type="submission" date="2017-09" db="EMBL/GenBank/DDBJ databases">
        <authorList>
            <person name="Varghese N."/>
            <person name="Submissions S."/>
        </authorList>
    </citation>
    <scope>NUCLEOTIDE SEQUENCE [LARGE SCALE GENOMIC DNA]</scope>
    <source>
        <strain evidence="9">MSL47</strain>
    </source>
</reference>
<dbReference type="OrthoDB" id="9809733at2"/>
<evidence type="ECO:0000313" key="9">
    <source>
        <dbReference type="Proteomes" id="UP000219573"/>
    </source>
</evidence>
<evidence type="ECO:0000256" key="5">
    <source>
        <dbReference type="ARBA" id="ARBA00023136"/>
    </source>
</evidence>
<dbReference type="GO" id="GO:0016020">
    <property type="term" value="C:membrane"/>
    <property type="evidence" value="ECO:0007669"/>
    <property type="project" value="UniProtKB-SubCell"/>
</dbReference>
<proteinExistence type="inferred from homology"/>
<organism evidence="8 9">
    <name type="scientific">Orenia metallireducens</name>
    <dbReference type="NCBI Taxonomy" id="1413210"/>
    <lineage>
        <taxon>Bacteria</taxon>
        <taxon>Bacillati</taxon>
        <taxon>Bacillota</taxon>
        <taxon>Clostridia</taxon>
        <taxon>Halanaerobiales</taxon>
        <taxon>Halobacteroidaceae</taxon>
        <taxon>Orenia</taxon>
    </lineage>
</organism>
<dbReference type="EMBL" id="OBDZ01000019">
    <property type="protein sequence ID" value="SNY35159.1"/>
    <property type="molecule type" value="Genomic_DNA"/>
</dbReference>
<accession>A0A285HHE8</accession>
<feature type="transmembrane region" description="Helical" evidence="6">
    <location>
        <begin position="5"/>
        <end position="27"/>
    </location>
</feature>
<dbReference type="PANTHER" id="PTHR31272:SF6">
    <property type="entry name" value="CYTOCHROME C-TYPE BIOGENESIS CCDA-LIKE CHLOROPLASTIC PROTEIN"/>
    <property type="match status" value="1"/>
</dbReference>
<evidence type="ECO:0000256" key="3">
    <source>
        <dbReference type="ARBA" id="ARBA00022692"/>
    </source>
</evidence>
<dbReference type="PANTHER" id="PTHR31272">
    <property type="entry name" value="CYTOCHROME C-TYPE BIOGENESIS PROTEIN HI_1454-RELATED"/>
    <property type="match status" value="1"/>
</dbReference>
<feature type="transmembrane region" description="Helical" evidence="6">
    <location>
        <begin position="169"/>
        <end position="191"/>
    </location>
</feature>
<evidence type="ECO:0000256" key="4">
    <source>
        <dbReference type="ARBA" id="ARBA00022989"/>
    </source>
</evidence>
<evidence type="ECO:0000256" key="2">
    <source>
        <dbReference type="ARBA" id="ARBA00006143"/>
    </source>
</evidence>
<dbReference type="InterPro" id="IPR051790">
    <property type="entry name" value="Cytochrome_c-biogenesis_DsbD"/>
</dbReference>
<gene>
    <name evidence="8" type="ORF">SAMN06265827_11944</name>
</gene>
<dbReference type="Pfam" id="PF02683">
    <property type="entry name" value="DsbD_TM"/>
    <property type="match status" value="1"/>
</dbReference>